<evidence type="ECO:0000313" key="3">
    <source>
        <dbReference type="Proteomes" id="UP000050525"/>
    </source>
</evidence>
<name>A0A151M448_ALLMI</name>
<evidence type="ECO:0000313" key="2">
    <source>
        <dbReference type="EMBL" id="KYO19294.1"/>
    </source>
</evidence>
<dbReference type="Proteomes" id="UP000050525">
    <property type="component" value="Unassembled WGS sequence"/>
</dbReference>
<keyword evidence="3" id="KW-1185">Reference proteome</keyword>
<organism evidence="2 3">
    <name type="scientific">Alligator mississippiensis</name>
    <name type="common">American alligator</name>
    <dbReference type="NCBI Taxonomy" id="8496"/>
    <lineage>
        <taxon>Eukaryota</taxon>
        <taxon>Metazoa</taxon>
        <taxon>Chordata</taxon>
        <taxon>Craniata</taxon>
        <taxon>Vertebrata</taxon>
        <taxon>Euteleostomi</taxon>
        <taxon>Archelosauria</taxon>
        <taxon>Archosauria</taxon>
        <taxon>Crocodylia</taxon>
        <taxon>Alligatoridae</taxon>
        <taxon>Alligatorinae</taxon>
        <taxon>Alligator</taxon>
    </lineage>
</organism>
<dbReference type="AlphaFoldDB" id="A0A151M448"/>
<comment type="caution">
    <text evidence="2">The sequence shown here is derived from an EMBL/GenBank/DDBJ whole genome shotgun (WGS) entry which is preliminary data.</text>
</comment>
<proteinExistence type="predicted"/>
<accession>A0A151M448</accession>
<gene>
    <name evidence="2" type="ORF">Y1Q_0022505</name>
</gene>
<dbReference type="EMBL" id="AKHW03006632">
    <property type="protein sequence ID" value="KYO19294.1"/>
    <property type="molecule type" value="Genomic_DNA"/>
</dbReference>
<protein>
    <submittedName>
        <fullName evidence="2">Uncharacterized protein</fullName>
    </submittedName>
</protein>
<sequence>MNLRVAEVQEDLLELPHAMLHWGTLLDFLSTWAGPGRISRCNPSPQNSPVPGKPENWKNHRDSVSVGCSPLLQENETAAPASAASTVVEPVLRAQVSHWAESHPPHKSLVRGYAAPHQTSAANIELVEQGQETSRTYFSSDTSPNTSEDHFKRDALIHVWIWHRMCPLARSPEELPVWIQDESFSLPSKPPVEESHLKIGKAVWPVAKSLGGAGLEKGHIHRCHKHQSLCGHLLGAPKDS</sequence>
<feature type="region of interest" description="Disordered" evidence="1">
    <location>
        <begin position="39"/>
        <end position="63"/>
    </location>
</feature>
<reference evidence="2 3" key="1">
    <citation type="journal article" date="2012" name="Genome Biol.">
        <title>Sequencing three crocodilian genomes to illuminate the evolution of archosaurs and amniotes.</title>
        <authorList>
            <person name="St John J.A."/>
            <person name="Braun E.L."/>
            <person name="Isberg S.R."/>
            <person name="Miles L.G."/>
            <person name="Chong A.Y."/>
            <person name="Gongora J."/>
            <person name="Dalzell P."/>
            <person name="Moran C."/>
            <person name="Bed'hom B."/>
            <person name="Abzhanov A."/>
            <person name="Burgess S.C."/>
            <person name="Cooksey A.M."/>
            <person name="Castoe T.A."/>
            <person name="Crawford N.G."/>
            <person name="Densmore L.D."/>
            <person name="Drew J.C."/>
            <person name="Edwards S.V."/>
            <person name="Faircloth B.C."/>
            <person name="Fujita M.K."/>
            <person name="Greenwold M.J."/>
            <person name="Hoffmann F.G."/>
            <person name="Howard J.M."/>
            <person name="Iguchi T."/>
            <person name="Janes D.E."/>
            <person name="Khan S.Y."/>
            <person name="Kohno S."/>
            <person name="de Koning A.J."/>
            <person name="Lance S.L."/>
            <person name="McCarthy F.M."/>
            <person name="McCormack J.E."/>
            <person name="Merchant M.E."/>
            <person name="Peterson D.G."/>
            <person name="Pollock D.D."/>
            <person name="Pourmand N."/>
            <person name="Raney B.J."/>
            <person name="Roessler K.A."/>
            <person name="Sanford J.R."/>
            <person name="Sawyer R.H."/>
            <person name="Schmidt C.J."/>
            <person name="Triplett E.W."/>
            <person name="Tuberville T.D."/>
            <person name="Venegas-Anaya M."/>
            <person name="Howard J.T."/>
            <person name="Jarvis E.D."/>
            <person name="Guillette L.J.Jr."/>
            <person name="Glenn T.C."/>
            <person name="Green R.E."/>
            <person name="Ray D.A."/>
        </authorList>
    </citation>
    <scope>NUCLEOTIDE SEQUENCE [LARGE SCALE GENOMIC DNA]</scope>
    <source>
        <strain evidence="2">KSC_2009_1</strain>
    </source>
</reference>
<evidence type="ECO:0000256" key="1">
    <source>
        <dbReference type="SAM" id="MobiDB-lite"/>
    </source>
</evidence>